<dbReference type="Pfam" id="PF01370">
    <property type="entry name" value="Epimerase"/>
    <property type="match status" value="1"/>
</dbReference>
<dbReference type="PANTHER" id="PTHR10366:SF564">
    <property type="entry name" value="STEROL-4-ALPHA-CARBOXYLATE 3-DEHYDROGENASE, DECARBOXYLATING"/>
    <property type="match status" value="1"/>
</dbReference>
<keyword evidence="5" id="KW-1185">Reference proteome</keyword>
<dbReference type="EMBL" id="JBHRZG010000002">
    <property type="protein sequence ID" value="MFC3831604.1"/>
    <property type="molecule type" value="Genomic_DNA"/>
</dbReference>
<proteinExistence type="inferred from homology"/>
<sequence>MTGGNGYLGAWVIDGLLRGGTDVRAVIRTLDSAALLRDALRRRDTDDTGLELVVADVAGGTGLAQAFAGTQEVYHLASPMQHGGTSEQIVDPARDSALYVLRAARDAGSRRVVFTSSFAAVGYSPKPVREYTEDDWTDPATPGLPLYPLSKTMAERAAWDFMAREGGDMELVVLNPTFIAGPPLTAELRSSLHSLTAA</sequence>
<gene>
    <name evidence="4" type="ORF">ACFOSB_01860</name>
</gene>
<organism evidence="4 5">
    <name type="scientific">Deinococcus rufus</name>
    <dbReference type="NCBI Taxonomy" id="2136097"/>
    <lineage>
        <taxon>Bacteria</taxon>
        <taxon>Thermotogati</taxon>
        <taxon>Deinococcota</taxon>
        <taxon>Deinococci</taxon>
        <taxon>Deinococcales</taxon>
        <taxon>Deinococcaceae</taxon>
        <taxon>Deinococcus</taxon>
    </lineage>
</organism>
<dbReference type="InterPro" id="IPR036291">
    <property type="entry name" value="NAD(P)-bd_dom_sf"/>
</dbReference>
<keyword evidence="1" id="KW-0560">Oxidoreductase</keyword>
<protein>
    <submittedName>
        <fullName evidence="4">NAD-dependent epimerase/dehydratase family protein</fullName>
    </submittedName>
</protein>
<comment type="similarity">
    <text evidence="2">Belongs to the NAD(P)-dependent epimerase/dehydratase family. Dihydroflavonol-4-reductase subfamily.</text>
</comment>
<name>A0ABV7Z3I9_9DEIO</name>
<dbReference type="InterPro" id="IPR050425">
    <property type="entry name" value="NAD(P)_dehydrat-like"/>
</dbReference>
<dbReference type="RefSeq" id="WP_322473705.1">
    <property type="nucleotide sequence ID" value="NZ_JBHRZG010000002.1"/>
</dbReference>
<dbReference type="Gene3D" id="3.40.50.720">
    <property type="entry name" value="NAD(P)-binding Rossmann-like Domain"/>
    <property type="match status" value="1"/>
</dbReference>
<feature type="domain" description="NAD-dependent epimerase/dehydratase" evidence="3">
    <location>
        <begin position="1"/>
        <end position="183"/>
    </location>
</feature>
<evidence type="ECO:0000256" key="2">
    <source>
        <dbReference type="ARBA" id="ARBA00023445"/>
    </source>
</evidence>
<comment type="caution">
    <text evidence="4">The sequence shown here is derived from an EMBL/GenBank/DDBJ whole genome shotgun (WGS) entry which is preliminary data.</text>
</comment>
<evidence type="ECO:0000313" key="5">
    <source>
        <dbReference type="Proteomes" id="UP001595803"/>
    </source>
</evidence>
<reference evidence="5" key="1">
    <citation type="journal article" date="2019" name="Int. J. Syst. Evol. Microbiol.">
        <title>The Global Catalogue of Microorganisms (GCM) 10K type strain sequencing project: providing services to taxonomists for standard genome sequencing and annotation.</title>
        <authorList>
            <consortium name="The Broad Institute Genomics Platform"/>
            <consortium name="The Broad Institute Genome Sequencing Center for Infectious Disease"/>
            <person name="Wu L."/>
            <person name="Ma J."/>
        </authorList>
    </citation>
    <scope>NUCLEOTIDE SEQUENCE [LARGE SCALE GENOMIC DNA]</scope>
    <source>
        <strain evidence="5">CCTCC AB 2017081</strain>
    </source>
</reference>
<dbReference type="Proteomes" id="UP001595803">
    <property type="component" value="Unassembled WGS sequence"/>
</dbReference>
<evidence type="ECO:0000259" key="3">
    <source>
        <dbReference type="Pfam" id="PF01370"/>
    </source>
</evidence>
<dbReference type="InterPro" id="IPR001509">
    <property type="entry name" value="Epimerase_deHydtase"/>
</dbReference>
<dbReference type="PANTHER" id="PTHR10366">
    <property type="entry name" value="NAD DEPENDENT EPIMERASE/DEHYDRATASE"/>
    <property type="match status" value="1"/>
</dbReference>
<evidence type="ECO:0000313" key="4">
    <source>
        <dbReference type="EMBL" id="MFC3831604.1"/>
    </source>
</evidence>
<dbReference type="SUPFAM" id="SSF51735">
    <property type="entry name" value="NAD(P)-binding Rossmann-fold domains"/>
    <property type="match status" value="1"/>
</dbReference>
<evidence type="ECO:0000256" key="1">
    <source>
        <dbReference type="ARBA" id="ARBA00023002"/>
    </source>
</evidence>
<accession>A0ABV7Z3I9</accession>